<accession>A0AAV6Z046</accession>
<comment type="caution">
    <text evidence="1">The sequence shown here is derived from an EMBL/GenBank/DDBJ whole genome shotgun (WGS) entry which is preliminary data.</text>
</comment>
<dbReference type="Proteomes" id="UP000824782">
    <property type="component" value="Unassembled WGS sequence"/>
</dbReference>
<evidence type="ECO:0000313" key="2">
    <source>
        <dbReference type="Proteomes" id="UP000824782"/>
    </source>
</evidence>
<sequence length="162" mass="18305">MVYRGLSSDDVVRTPFCFCKYKLYTEQLLKKSNTSLFFKETLLFFCFLNSLVKIHQLSEGSGYMLPIEVYGDGGQELLDRYRGRLCTLLHLIPVERDRSIYSLSHTSCYMLFHAAASMEREKNGANSTFCAQCMGNIIATSLQPPALKQLGNADRACEGENC</sequence>
<keyword evidence="2" id="KW-1185">Reference proteome</keyword>
<proteinExistence type="predicted"/>
<organism evidence="1 2">
    <name type="scientific">Engystomops pustulosus</name>
    <name type="common">Tungara frog</name>
    <name type="synonym">Physalaemus pustulosus</name>
    <dbReference type="NCBI Taxonomy" id="76066"/>
    <lineage>
        <taxon>Eukaryota</taxon>
        <taxon>Metazoa</taxon>
        <taxon>Chordata</taxon>
        <taxon>Craniata</taxon>
        <taxon>Vertebrata</taxon>
        <taxon>Euteleostomi</taxon>
        <taxon>Amphibia</taxon>
        <taxon>Batrachia</taxon>
        <taxon>Anura</taxon>
        <taxon>Neobatrachia</taxon>
        <taxon>Hyloidea</taxon>
        <taxon>Leptodactylidae</taxon>
        <taxon>Leiuperinae</taxon>
        <taxon>Engystomops</taxon>
    </lineage>
</organism>
<gene>
    <name evidence="1" type="ORF">GDO81_021009</name>
</gene>
<reference evidence="1" key="1">
    <citation type="thesis" date="2020" institute="ProQuest LLC" country="789 East Eisenhower Parkway, Ann Arbor, MI, USA">
        <title>Comparative Genomics and Chromosome Evolution.</title>
        <authorList>
            <person name="Mudd A.B."/>
        </authorList>
    </citation>
    <scope>NUCLEOTIDE SEQUENCE</scope>
    <source>
        <strain evidence="1">237g6f4</strain>
        <tissue evidence="1">Blood</tissue>
    </source>
</reference>
<protein>
    <submittedName>
        <fullName evidence="1">Uncharacterized protein</fullName>
    </submittedName>
</protein>
<dbReference type="AlphaFoldDB" id="A0AAV6Z046"/>
<name>A0AAV6Z046_ENGPU</name>
<evidence type="ECO:0000313" key="1">
    <source>
        <dbReference type="EMBL" id="KAG8539368.1"/>
    </source>
</evidence>
<dbReference type="EMBL" id="WNYA01014960">
    <property type="protein sequence ID" value="KAG8539368.1"/>
    <property type="molecule type" value="Genomic_DNA"/>
</dbReference>